<reference evidence="6 7" key="1">
    <citation type="submission" date="2020-03" db="EMBL/GenBank/DDBJ databases">
        <authorList>
            <person name="Lai Q."/>
        </authorList>
    </citation>
    <scope>NUCLEOTIDE SEQUENCE [LARGE SCALE GENOMIC DNA]</scope>
    <source>
        <strain evidence="6 7">CCUG 25036</strain>
    </source>
</reference>
<organism evidence="6 7">
    <name type="scientific">Luteibacter anthropi</name>
    <dbReference type="NCBI Taxonomy" id="564369"/>
    <lineage>
        <taxon>Bacteria</taxon>
        <taxon>Pseudomonadati</taxon>
        <taxon>Pseudomonadota</taxon>
        <taxon>Gammaproteobacteria</taxon>
        <taxon>Lysobacterales</taxon>
        <taxon>Rhodanobacteraceae</taxon>
        <taxon>Luteibacter</taxon>
    </lineage>
</organism>
<dbReference type="FunFam" id="1.10.10.10:FF:000001">
    <property type="entry name" value="LysR family transcriptional regulator"/>
    <property type="match status" value="1"/>
</dbReference>
<dbReference type="PRINTS" id="PR00039">
    <property type="entry name" value="HTHLYSR"/>
</dbReference>
<dbReference type="GO" id="GO:0003700">
    <property type="term" value="F:DNA-binding transcription factor activity"/>
    <property type="evidence" value="ECO:0007669"/>
    <property type="project" value="InterPro"/>
</dbReference>
<dbReference type="AlphaFoldDB" id="A0A7X5U7E5"/>
<dbReference type="Gene3D" id="1.10.10.10">
    <property type="entry name" value="Winged helix-like DNA-binding domain superfamily/Winged helix DNA-binding domain"/>
    <property type="match status" value="1"/>
</dbReference>
<dbReference type="Pfam" id="PF00126">
    <property type="entry name" value="HTH_1"/>
    <property type="match status" value="1"/>
</dbReference>
<dbReference type="InterPro" id="IPR036388">
    <property type="entry name" value="WH-like_DNA-bd_sf"/>
</dbReference>
<evidence type="ECO:0000256" key="2">
    <source>
        <dbReference type="ARBA" id="ARBA00023015"/>
    </source>
</evidence>
<keyword evidence="2" id="KW-0805">Transcription regulation</keyword>
<dbReference type="Proteomes" id="UP000490980">
    <property type="component" value="Unassembled WGS sequence"/>
</dbReference>
<dbReference type="PROSITE" id="PS50931">
    <property type="entry name" value="HTH_LYSR"/>
    <property type="match status" value="1"/>
</dbReference>
<dbReference type="PANTHER" id="PTHR30537">
    <property type="entry name" value="HTH-TYPE TRANSCRIPTIONAL REGULATOR"/>
    <property type="match status" value="1"/>
</dbReference>
<evidence type="ECO:0000313" key="7">
    <source>
        <dbReference type="Proteomes" id="UP000490980"/>
    </source>
</evidence>
<dbReference type="GO" id="GO:0043565">
    <property type="term" value="F:sequence-specific DNA binding"/>
    <property type="evidence" value="ECO:0007669"/>
    <property type="project" value="TreeGrafter"/>
</dbReference>
<dbReference type="Gene3D" id="3.40.190.10">
    <property type="entry name" value="Periplasmic binding protein-like II"/>
    <property type="match status" value="2"/>
</dbReference>
<dbReference type="GO" id="GO:0006351">
    <property type="term" value="P:DNA-templated transcription"/>
    <property type="evidence" value="ECO:0007669"/>
    <property type="project" value="TreeGrafter"/>
</dbReference>
<proteinExistence type="inferred from homology"/>
<dbReference type="InterPro" id="IPR000847">
    <property type="entry name" value="LysR_HTH_N"/>
</dbReference>
<evidence type="ECO:0000256" key="1">
    <source>
        <dbReference type="ARBA" id="ARBA00009437"/>
    </source>
</evidence>
<dbReference type="InterPro" id="IPR058163">
    <property type="entry name" value="LysR-type_TF_proteobact-type"/>
</dbReference>
<keyword evidence="4" id="KW-0804">Transcription</keyword>
<sequence>MPVSLLSLSSLMDPLRGFVAVGRRMSITRAAEDLCLTQSAISRQVHALESRLGVKLLVRGHRSITLTAEGERLFRTADAALQQLQEAVGAIGDEARRRIVTLSASIGVTGLWLLPRLGQFQSAHPDIELRIAAQNRLTDLAREDVDLAIRYCSRSAAPEGALHLFDEAIAPVAHPSLRMGENLVDDQVLLEFDDPARPWLHWDTWLKTHAMAHGRPRSILRFNQYDQVAYSAMAGQGIALGRVPLLGTMLAEGQLVALAPAEAPHGSDHGYWLLSEDTGDDARTVVDWLVAQARPSA</sequence>
<keyword evidence="3" id="KW-0238">DNA-binding</keyword>
<dbReference type="InterPro" id="IPR036390">
    <property type="entry name" value="WH_DNA-bd_sf"/>
</dbReference>
<dbReference type="SUPFAM" id="SSF53850">
    <property type="entry name" value="Periplasmic binding protein-like II"/>
    <property type="match status" value="1"/>
</dbReference>
<dbReference type="PANTHER" id="PTHR30537:SF74">
    <property type="entry name" value="HTH-TYPE TRANSCRIPTIONAL REGULATOR TRPI"/>
    <property type="match status" value="1"/>
</dbReference>
<keyword evidence="7" id="KW-1185">Reference proteome</keyword>
<dbReference type="Pfam" id="PF03466">
    <property type="entry name" value="LysR_substrate"/>
    <property type="match status" value="1"/>
</dbReference>
<accession>A0A7X5U7E5</accession>
<comment type="similarity">
    <text evidence="1">Belongs to the LysR transcriptional regulatory family.</text>
</comment>
<feature type="domain" description="HTH lysR-type" evidence="5">
    <location>
        <begin position="12"/>
        <end position="67"/>
    </location>
</feature>
<dbReference type="SUPFAM" id="SSF46785">
    <property type="entry name" value="Winged helix' DNA-binding domain"/>
    <property type="match status" value="1"/>
</dbReference>
<evidence type="ECO:0000259" key="5">
    <source>
        <dbReference type="PROSITE" id="PS50931"/>
    </source>
</evidence>
<dbReference type="EMBL" id="JAARLZ010000001">
    <property type="protein sequence ID" value="NII05140.1"/>
    <property type="molecule type" value="Genomic_DNA"/>
</dbReference>
<comment type="caution">
    <text evidence="6">The sequence shown here is derived from an EMBL/GenBank/DDBJ whole genome shotgun (WGS) entry which is preliminary data.</text>
</comment>
<evidence type="ECO:0000256" key="3">
    <source>
        <dbReference type="ARBA" id="ARBA00023125"/>
    </source>
</evidence>
<dbReference type="RefSeq" id="WP_166946024.1">
    <property type="nucleotide sequence ID" value="NZ_JAARLZ010000001.1"/>
</dbReference>
<protein>
    <submittedName>
        <fullName evidence="6">LysR family transcriptional regulator</fullName>
    </submittedName>
</protein>
<evidence type="ECO:0000256" key="4">
    <source>
        <dbReference type="ARBA" id="ARBA00023163"/>
    </source>
</evidence>
<name>A0A7X5U7E5_9GAMM</name>
<dbReference type="InterPro" id="IPR005119">
    <property type="entry name" value="LysR_subst-bd"/>
</dbReference>
<evidence type="ECO:0000313" key="6">
    <source>
        <dbReference type="EMBL" id="NII05140.1"/>
    </source>
</evidence>
<gene>
    <name evidence="6" type="ORF">HBF25_01915</name>
</gene>